<organism evidence="4 5">
    <name type="scientific">Eutrema salsugineum</name>
    <name type="common">Saltwater cress</name>
    <name type="synonym">Sisymbrium salsugineum</name>
    <dbReference type="NCBI Taxonomy" id="72664"/>
    <lineage>
        <taxon>Eukaryota</taxon>
        <taxon>Viridiplantae</taxon>
        <taxon>Streptophyta</taxon>
        <taxon>Embryophyta</taxon>
        <taxon>Tracheophyta</taxon>
        <taxon>Spermatophyta</taxon>
        <taxon>Magnoliopsida</taxon>
        <taxon>eudicotyledons</taxon>
        <taxon>Gunneridae</taxon>
        <taxon>Pentapetalae</taxon>
        <taxon>rosids</taxon>
        <taxon>malvids</taxon>
        <taxon>Brassicales</taxon>
        <taxon>Brassicaceae</taxon>
        <taxon>Eutremeae</taxon>
        <taxon>Eutrema</taxon>
    </lineage>
</organism>
<dbReference type="OMA" id="EVSHICI"/>
<name>V4KSK4_EUTSA</name>
<dbReference type="AlphaFoldDB" id="V4KSK4"/>
<keyword evidence="5" id="KW-1185">Reference proteome</keyword>
<evidence type="ECO:0000256" key="3">
    <source>
        <dbReference type="SAM" id="MobiDB-lite"/>
    </source>
</evidence>
<comment type="similarity">
    <text evidence="1">Belongs to the brassicaceae elicitor peptide family.</text>
</comment>
<accession>V4KSK4</accession>
<dbReference type="Proteomes" id="UP000030689">
    <property type="component" value="Unassembled WGS sequence"/>
</dbReference>
<dbReference type="InterPro" id="IPR035176">
    <property type="entry name" value="PEP"/>
</dbReference>
<keyword evidence="2" id="KW-0611">Plant defense</keyword>
<reference evidence="4 5" key="1">
    <citation type="journal article" date="2013" name="Front. Plant Sci.">
        <title>The Reference Genome of the Halophytic Plant Eutrema salsugineum.</title>
        <authorList>
            <person name="Yang R."/>
            <person name="Jarvis D.E."/>
            <person name="Chen H."/>
            <person name="Beilstein M.A."/>
            <person name="Grimwood J."/>
            <person name="Jenkins J."/>
            <person name="Shu S."/>
            <person name="Prochnik S."/>
            <person name="Xin M."/>
            <person name="Ma C."/>
            <person name="Schmutz J."/>
            <person name="Wing R.A."/>
            <person name="Mitchell-Olds T."/>
            <person name="Schumaker K.S."/>
            <person name="Wang X."/>
        </authorList>
    </citation>
    <scope>NUCLEOTIDE SEQUENCE [LARGE SCALE GENOMIC DNA]</scope>
</reference>
<sequence length="82" mass="9157">MEEERRNEEESSHHLCIPFQFINEALNTFLNCIGFHISPSTSSPSSEEEATNEVVPTTRGLIVKSKGRPRETASSGKPGRRN</sequence>
<dbReference type="Gramene" id="ESQ40935">
    <property type="protein sequence ID" value="ESQ40935"/>
    <property type="gene ID" value="EUTSA_v10015163mg"/>
</dbReference>
<evidence type="ECO:0000256" key="1">
    <source>
        <dbReference type="ARBA" id="ARBA00011021"/>
    </source>
</evidence>
<dbReference type="eggNOG" id="ENOG502R1UK">
    <property type="taxonomic scope" value="Eukaryota"/>
</dbReference>
<gene>
    <name evidence="4" type="ORF">EUTSA_v10015163mg</name>
</gene>
<dbReference type="KEGG" id="eus:EUTSA_v10015163mg"/>
<feature type="region of interest" description="Disordered" evidence="3">
    <location>
        <begin position="37"/>
        <end position="82"/>
    </location>
</feature>
<dbReference type="Pfam" id="PF17232">
    <property type="entry name" value="Pep1_7"/>
    <property type="match status" value="1"/>
</dbReference>
<protein>
    <submittedName>
        <fullName evidence="4">Uncharacterized protein</fullName>
    </submittedName>
</protein>
<evidence type="ECO:0000313" key="4">
    <source>
        <dbReference type="EMBL" id="ESQ40935.1"/>
    </source>
</evidence>
<dbReference type="GO" id="GO:0045087">
    <property type="term" value="P:innate immune response"/>
    <property type="evidence" value="ECO:0007669"/>
    <property type="project" value="InterPro"/>
</dbReference>
<evidence type="ECO:0000313" key="5">
    <source>
        <dbReference type="Proteomes" id="UP000030689"/>
    </source>
</evidence>
<dbReference type="EMBL" id="KI517464">
    <property type="protein sequence ID" value="ESQ40935.1"/>
    <property type="molecule type" value="Genomic_DNA"/>
</dbReference>
<proteinExistence type="inferred from homology"/>
<evidence type="ECO:0000256" key="2">
    <source>
        <dbReference type="ARBA" id="ARBA00022821"/>
    </source>
</evidence>